<dbReference type="KEGG" id="htr:EPV75_08885"/>
<dbReference type="AlphaFoldDB" id="A0A410H4B7"/>
<feature type="chain" id="PRO_5019567001" evidence="1">
    <location>
        <begin position="20"/>
        <end position="87"/>
    </location>
</feature>
<evidence type="ECO:0000313" key="4">
    <source>
        <dbReference type="Proteomes" id="UP000285478"/>
    </source>
</evidence>
<evidence type="ECO:0000259" key="2">
    <source>
        <dbReference type="SMART" id="SM00278"/>
    </source>
</evidence>
<dbReference type="PANTHER" id="PTHR21180">
    <property type="entry name" value="ENDONUCLEASE/EXONUCLEASE/PHOSPHATASE FAMILY DOMAIN-CONTAINING PROTEIN 1"/>
    <property type="match status" value="1"/>
</dbReference>
<dbReference type="InterPro" id="IPR051675">
    <property type="entry name" value="Endo/Exo/Phosphatase_dom_1"/>
</dbReference>
<dbReference type="Gene3D" id="1.10.150.280">
    <property type="entry name" value="AF1531-like domain"/>
    <property type="match status" value="1"/>
</dbReference>
<dbReference type="RefSeq" id="WP_068649923.1">
    <property type="nucleotide sequence ID" value="NZ_CP035033.1"/>
</dbReference>
<dbReference type="GO" id="GO:0006281">
    <property type="term" value="P:DNA repair"/>
    <property type="evidence" value="ECO:0007669"/>
    <property type="project" value="InterPro"/>
</dbReference>
<dbReference type="EMBL" id="CP035033">
    <property type="protein sequence ID" value="QAB15775.1"/>
    <property type="molecule type" value="Genomic_DNA"/>
</dbReference>
<dbReference type="SMART" id="SM00278">
    <property type="entry name" value="HhH1"/>
    <property type="match status" value="2"/>
</dbReference>
<protein>
    <submittedName>
        <fullName evidence="3">Helix-hairpin-helix domain-containing protein</fullName>
    </submittedName>
</protein>
<dbReference type="PANTHER" id="PTHR21180:SF32">
    <property type="entry name" value="ENDONUCLEASE_EXONUCLEASE_PHOSPHATASE FAMILY DOMAIN-CONTAINING PROTEIN 1"/>
    <property type="match status" value="1"/>
</dbReference>
<feature type="domain" description="Helix-hairpin-helix DNA-binding motif class 1" evidence="2">
    <location>
        <begin position="31"/>
        <end position="50"/>
    </location>
</feature>
<dbReference type="InterPro" id="IPR010994">
    <property type="entry name" value="RuvA_2-like"/>
</dbReference>
<name>A0A410H4B7_9GAMM</name>
<feature type="domain" description="Helix-hairpin-helix DNA-binding motif class 1" evidence="2">
    <location>
        <begin position="61"/>
        <end position="80"/>
    </location>
</feature>
<dbReference type="InterPro" id="IPR004509">
    <property type="entry name" value="Competence_ComEA_HhH"/>
</dbReference>
<dbReference type="NCBIfam" id="TIGR00426">
    <property type="entry name" value="competence protein ComEA helix-hairpin-helix repeat region"/>
    <property type="match status" value="1"/>
</dbReference>
<dbReference type="GO" id="GO:0015628">
    <property type="term" value="P:protein secretion by the type II secretion system"/>
    <property type="evidence" value="ECO:0007669"/>
    <property type="project" value="TreeGrafter"/>
</dbReference>
<dbReference type="GO" id="GO:0003677">
    <property type="term" value="F:DNA binding"/>
    <property type="evidence" value="ECO:0007669"/>
    <property type="project" value="InterPro"/>
</dbReference>
<evidence type="ECO:0000256" key="1">
    <source>
        <dbReference type="SAM" id="SignalP"/>
    </source>
</evidence>
<dbReference type="InterPro" id="IPR003583">
    <property type="entry name" value="Hlx-hairpin-Hlx_DNA-bd_motif"/>
</dbReference>
<sequence>MIRLVALVFSLFFASYVMAAPVNVNSASASEIADALSGVGEVKAQAIVEYRKAHGGFKSVDELANVKGIGVKTLEKNKSDILLSDKK</sequence>
<evidence type="ECO:0000313" key="3">
    <source>
        <dbReference type="EMBL" id="QAB15775.1"/>
    </source>
</evidence>
<feature type="signal peptide" evidence="1">
    <location>
        <begin position="1"/>
        <end position="19"/>
    </location>
</feature>
<dbReference type="Proteomes" id="UP000285478">
    <property type="component" value="Chromosome"/>
</dbReference>
<accession>A0A410H4B7</accession>
<dbReference type="Pfam" id="PF12836">
    <property type="entry name" value="HHH_3"/>
    <property type="match status" value="1"/>
</dbReference>
<keyword evidence="4" id="KW-1185">Reference proteome</keyword>
<proteinExistence type="predicted"/>
<gene>
    <name evidence="3" type="ORF">EPV75_08885</name>
</gene>
<organism evidence="3 4">
    <name type="scientific">Hydrogenovibrio thermophilus</name>
    <dbReference type="NCBI Taxonomy" id="265883"/>
    <lineage>
        <taxon>Bacteria</taxon>
        <taxon>Pseudomonadati</taxon>
        <taxon>Pseudomonadota</taxon>
        <taxon>Gammaproteobacteria</taxon>
        <taxon>Thiotrichales</taxon>
        <taxon>Piscirickettsiaceae</taxon>
        <taxon>Hydrogenovibrio</taxon>
    </lineage>
</organism>
<keyword evidence="1" id="KW-0732">Signal</keyword>
<dbReference type="GO" id="GO:0015627">
    <property type="term" value="C:type II protein secretion system complex"/>
    <property type="evidence" value="ECO:0007669"/>
    <property type="project" value="TreeGrafter"/>
</dbReference>
<reference evidence="3 4" key="1">
    <citation type="journal article" date="2018" name="Environ. Microbiol.">
        <title>Genomes of ubiquitous marine and hypersaline Hydrogenovibrio, Thiomicrorhabdus and Thiomicrospira spp. encode a diversity of mechanisms to sustain chemolithoautotrophy in heterogeneous environments.</title>
        <authorList>
            <person name="Scott K.M."/>
            <person name="Williams J."/>
            <person name="Porter C.M.B."/>
            <person name="Russel S."/>
            <person name="Harmer T.L."/>
            <person name="Paul J.H."/>
            <person name="Antonen K.M."/>
            <person name="Bridges M.K."/>
            <person name="Camper G.J."/>
            <person name="Campla C.K."/>
            <person name="Casella L.G."/>
            <person name="Chase E."/>
            <person name="Conrad J.W."/>
            <person name="Cruz M.C."/>
            <person name="Dunlap D.S."/>
            <person name="Duran L."/>
            <person name="Fahsbender E.M."/>
            <person name="Goldsmith D.B."/>
            <person name="Keeley R.F."/>
            <person name="Kondoff M.R."/>
            <person name="Kussy B.I."/>
            <person name="Lane M.K."/>
            <person name="Lawler S."/>
            <person name="Leigh B.A."/>
            <person name="Lewis C."/>
            <person name="Lostal L.M."/>
            <person name="Marking D."/>
            <person name="Mancera P.A."/>
            <person name="McClenthan E.C."/>
            <person name="McIntyre E.A."/>
            <person name="Mine J.A."/>
            <person name="Modi S."/>
            <person name="Moore B.D."/>
            <person name="Morgan W.A."/>
            <person name="Nelson K.M."/>
            <person name="Nguyen K.N."/>
            <person name="Ogburn N."/>
            <person name="Parrino D.G."/>
            <person name="Pedapudi A.D."/>
            <person name="Pelham R.P."/>
            <person name="Preece A.M."/>
            <person name="Rampersad E.A."/>
            <person name="Richardson J.C."/>
            <person name="Rodgers C.M."/>
            <person name="Schaffer B.L."/>
            <person name="Sheridan N.E."/>
            <person name="Solone M.R."/>
            <person name="Staley Z.R."/>
            <person name="Tabuchi M."/>
            <person name="Waide R.J."/>
            <person name="Wanjugi P.W."/>
            <person name="Young S."/>
            <person name="Clum A."/>
            <person name="Daum C."/>
            <person name="Huntemann M."/>
            <person name="Ivanova N."/>
            <person name="Kyrpides N."/>
            <person name="Mikhailova N."/>
            <person name="Palaniappan K."/>
            <person name="Pillay M."/>
            <person name="Reddy T.B.K."/>
            <person name="Shapiro N."/>
            <person name="Stamatis D."/>
            <person name="Varghese N."/>
            <person name="Woyke T."/>
            <person name="Boden R."/>
            <person name="Freyermuth S.K."/>
            <person name="Kerfeld C.A."/>
        </authorList>
    </citation>
    <scope>NUCLEOTIDE SEQUENCE [LARGE SCALE GENOMIC DNA]</scope>
    <source>
        <strain evidence="3 4">JR-2</strain>
    </source>
</reference>
<dbReference type="SUPFAM" id="SSF47781">
    <property type="entry name" value="RuvA domain 2-like"/>
    <property type="match status" value="1"/>
</dbReference>